<accession>D9PNC1</accession>
<feature type="transmembrane region" description="Helical" evidence="1">
    <location>
        <begin position="200"/>
        <end position="217"/>
    </location>
</feature>
<dbReference type="PANTHER" id="PTHR40076:SF1">
    <property type="entry name" value="MEMBRANE PROTEIN"/>
    <property type="match status" value="1"/>
</dbReference>
<feature type="transmembrane region" description="Helical" evidence="1">
    <location>
        <begin position="133"/>
        <end position="154"/>
    </location>
</feature>
<dbReference type="PANTHER" id="PTHR40076">
    <property type="entry name" value="MEMBRANE PROTEIN-RELATED"/>
    <property type="match status" value="1"/>
</dbReference>
<reference evidence="2" key="2">
    <citation type="journal article" date="2011" name="Microb. Ecol.">
        <title>Taxonomic and Functional Metagenomic Profiling of the Microbial Community in the Anoxic Sediment of a Sub-saline Shallow Lake (Laguna de Carrizo, Central Spain).</title>
        <authorList>
            <person name="Ferrer M."/>
            <person name="Guazzaroni M.E."/>
            <person name="Richter M."/>
            <person name="Garcia-Salamanca A."/>
            <person name="Yarza P."/>
            <person name="Suarez-Suarez A."/>
            <person name="Solano J."/>
            <person name="Alcaide M."/>
            <person name="van Dillewijn P."/>
            <person name="Molina-Henares M.A."/>
            <person name="Lopez-Cortes N."/>
            <person name="Al-Ramahi Y."/>
            <person name="Guerrero C."/>
            <person name="Acosta A."/>
            <person name="de Eugenio L.I."/>
            <person name="Martinez V."/>
            <person name="Marques S."/>
            <person name="Rojo F."/>
            <person name="Santero E."/>
            <person name="Genilloud O."/>
            <person name="Perez-Perez J."/>
            <person name="Rossello-Mora R."/>
            <person name="Ramos J.L."/>
        </authorList>
    </citation>
    <scope>NUCLEOTIDE SEQUENCE</scope>
</reference>
<dbReference type="EMBL" id="ADZX01000943">
    <property type="protein sequence ID" value="EFK94942.1"/>
    <property type="molecule type" value="Genomic_DNA"/>
</dbReference>
<organism evidence="2">
    <name type="scientific">sediment metagenome</name>
    <dbReference type="NCBI Taxonomy" id="749907"/>
    <lineage>
        <taxon>unclassified sequences</taxon>
        <taxon>metagenomes</taxon>
        <taxon>ecological metagenomes</taxon>
    </lineage>
</organism>
<keyword evidence="1" id="KW-1133">Transmembrane helix</keyword>
<reference evidence="2" key="1">
    <citation type="submission" date="2010-07" db="EMBL/GenBank/DDBJ databases">
        <authorList>
            <consortium name="CONSOLIDER consortium CSD2007-00005"/>
            <person name="Guazzaroni M.-E."/>
            <person name="Richter M."/>
            <person name="Garcia-Salamanca A."/>
            <person name="Yarza P."/>
            <person name="Ferrer M."/>
        </authorList>
    </citation>
    <scope>NUCLEOTIDE SEQUENCE</scope>
</reference>
<gene>
    <name evidence="2" type="ORF">LDC_3054</name>
</gene>
<keyword evidence="1" id="KW-0472">Membrane</keyword>
<feature type="transmembrane region" description="Helical" evidence="1">
    <location>
        <begin position="30"/>
        <end position="50"/>
    </location>
</feature>
<dbReference type="InterPro" id="IPR010380">
    <property type="entry name" value="DUF975"/>
</dbReference>
<sequence length="221" mass="25160">MKNNNGLNDYNFDIGEVIGESYELIKSFKLMFWSATLIYFIPSIAIAMLIDKFYTDNLFVGIFSSLIMSITISPLSVGASMLMLNYARGKNIILKDIFNYYNLPIMITYFLISIVYEIINIVQKNLNISPESYLSTITIVTIGLFIMYVPNLVADKGIRIVDAFKLSAKGVARHFFKFIGLEIIFILILFISILPLGIGLIWTIPMLFMAFNGVLYIKMFD</sequence>
<evidence type="ECO:0000256" key="1">
    <source>
        <dbReference type="SAM" id="Phobius"/>
    </source>
</evidence>
<evidence type="ECO:0000313" key="2">
    <source>
        <dbReference type="EMBL" id="EFK94942.1"/>
    </source>
</evidence>
<keyword evidence="1" id="KW-0812">Transmembrane</keyword>
<name>D9PNC1_9ZZZZ</name>
<proteinExistence type="predicted"/>
<comment type="caution">
    <text evidence="2">The sequence shown here is derived from an EMBL/GenBank/DDBJ whole genome shotgun (WGS) entry which is preliminary data.</text>
</comment>
<protein>
    <submittedName>
        <fullName evidence="2">Membrane protein</fullName>
    </submittedName>
</protein>
<feature type="transmembrane region" description="Helical" evidence="1">
    <location>
        <begin position="175"/>
        <end position="194"/>
    </location>
</feature>
<feature type="transmembrane region" description="Helical" evidence="1">
    <location>
        <begin position="62"/>
        <end position="86"/>
    </location>
</feature>
<feature type="transmembrane region" description="Helical" evidence="1">
    <location>
        <begin position="98"/>
        <end position="121"/>
    </location>
</feature>
<dbReference type="AlphaFoldDB" id="D9PNC1"/>